<evidence type="ECO:0000256" key="11">
    <source>
        <dbReference type="RuleBase" id="RU362091"/>
    </source>
</evidence>
<organism evidence="13 14">
    <name type="scientific">Brachionus calyciflorus</name>
    <dbReference type="NCBI Taxonomy" id="104777"/>
    <lineage>
        <taxon>Eukaryota</taxon>
        <taxon>Metazoa</taxon>
        <taxon>Spiralia</taxon>
        <taxon>Gnathifera</taxon>
        <taxon>Rotifera</taxon>
        <taxon>Eurotatoria</taxon>
        <taxon>Monogononta</taxon>
        <taxon>Pseudotrocha</taxon>
        <taxon>Ploima</taxon>
        <taxon>Brachionidae</taxon>
        <taxon>Brachionus</taxon>
    </lineage>
</organism>
<dbReference type="PANTHER" id="PTHR42985">
    <property type="entry name" value="SODIUM-COUPLED MONOCARBOXYLATE TRANSPORTER"/>
    <property type="match status" value="1"/>
</dbReference>
<evidence type="ECO:0000256" key="9">
    <source>
        <dbReference type="ARBA" id="ARBA00023136"/>
    </source>
</evidence>
<feature type="transmembrane region" description="Helical" evidence="12">
    <location>
        <begin position="169"/>
        <end position="187"/>
    </location>
</feature>
<feature type="transmembrane region" description="Helical" evidence="12">
    <location>
        <begin position="108"/>
        <end position="130"/>
    </location>
</feature>
<keyword evidence="10" id="KW-0739">Sodium transport</keyword>
<comment type="caution">
    <text evidence="13">The sequence shown here is derived from an EMBL/GenBank/DDBJ whole genome shotgun (WGS) entry which is preliminary data.</text>
</comment>
<keyword evidence="4" id="KW-1003">Cell membrane</keyword>
<feature type="transmembrane region" description="Helical" evidence="12">
    <location>
        <begin position="12"/>
        <end position="27"/>
    </location>
</feature>
<proteinExistence type="inferred from homology"/>
<name>A0A813TY33_9BILA</name>
<keyword evidence="9 12" id="KW-0472">Membrane</keyword>
<keyword evidence="3" id="KW-0813">Transport</keyword>
<comment type="similarity">
    <text evidence="2 11">Belongs to the sodium:solute symporter (SSF) (TC 2.A.21) family.</text>
</comment>
<keyword evidence="14" id="KW-1185">Reference proteome</keyword>
<evidence type="ECO:0000256" key="6">
    <source>
        <dbReference type="ARBA" id="ARBA00022989"/>
    </source>
</evidence>
<dbReference type="GO" id="GO:0006814">
    <property type="term" value="P:sodium ion transport"/>
    <property type="evidence" value="ECO:0007669"/>
    <property type="project" value="UniProtKB-KW"/>
</dbReference>
<dbReference type="Gene3D" id="1.20.1730.10">
    <property type="entry name" value="Sodium/glucose cotransporter"/>
    <property type="match status" value="1"/>
</dbReference>
<evidence type="ECO:0000256" key="12">
    <source>
        <dbReference type="SAM" id="Phobius"/>
    </source>
</evidence>
<feature type="transmembrane region" description="Helical" evidence="12">
    <location>
        <begin position="63"/>
        <end position="87"/>
    </location>
</feature>
<dbReference type="Proteomes" id="UP000663879">
    <property type="component" value="Unassembled WGS sequence"/>
</dbReference>
<evidence type="ECO:0000256" key="5">
    <source>
        <dbReference type="ARBA" id="ARBA00022692"/>
    </source>
</evidence>
<evidence type="ECO:0000256" key="1">
    <source>
        <dbReference type="ARBA" id="ARBA00004651"/>
    </source>
</evidence>
<gene>
    <name evidence="13" type="ORF">OXX778_LOCUS7417</name>
</gene>
<evidence type="ECO:0000256" key="2">
    <source>
        <dbReference type="ARBA" id="ARBA00006434"/>
    </source>
</evidence>
<reference evidence="13" key="1">
    <citation type="submission" date="2021-02" db="EMBL/GenBank/DDBJ databases">
        <authorList>
            <person name="Nowell W R."/>
        </authorList>
    </citation>
    <scope>NUCLEOTIDE SEQUENCE</scope>
    <source>
        <strain evidence="13">Ploen Becks lab</strain>
    </source>
</reference>
<protein>
    <submittedName>
        <fullName evidence="13">Uncharacterized protein</fullName>
    </submittedName>
</protein>
<evidence type="ECO:0000256" key="10">
    <source>
        <dbReference type="ARBA" id="ARBA00023201"/>
    </source>
</evidence>
<feature type="transmembrane region" description="Helical" evidence="12">
    <location>
        <begin position="142"/>
        <end position="162"/>
    </location>
</feature>
<dbReference type="PROSITE" id="PS50283">
    <property type="entry name" value="NA_SOLUT_SYMP_3"/>
    <property type="match status" value="1"/>
</dbReference>
<evidence type="ECO:0000256" key="8">
    <source>
        <dbReference type="ARBA" id="ARBA00023065"/>
    </source>
</evidence>
<evidence type="ECO:0000313" key="14">
    <source>
        <dbReference type="Proteomes" id="UP000663879"/>
    </source>
</evidence>
<sequence length="288" mass="33010">MLSEKQFENFDYIIFSLMLSISSGIVADREMGSLPVSISLFASYISSASVFGGPLEAYNHGIMFIWCVLGYRICTFITSKIFIPLFVELGYTSAYEYLEKRFDKKVKLLATLIFILHTVLYLSFVLYSPAYAINGVTRMNTWVLVVTIGIVSTFYTTIGGMVTVMWTDVFQVTVIFFGLICIATLGLKEAGGLERVIEINWIYKRLNLFNFKLNLMERHTVWSLTLGYSIQWLSIYSVNQSQVQRYLSSKSLKVAKRLEIIIIKNPFKKAMYSKFQFFISIYANSNNL</sequence>
<dbReference type="InterPro" id="IPR038377">
    <property type="entry name" value="Na/Glc_symporter_sf"/>
</dbReference>
<dbReference type="EMBL" id="CAJNOC010000946">
    <property type="protein sequence ID" value="CAF0820054.1"/>
    <property type="molecule type" value="Genomic_DNA"/>
</dbReference>
<dbReference type="PANTHER" id="PTHR42985:SF40">
    <property type="entry name" value="LD47995P-RELATED"/>
    <property type="match status" value="1"/>
</dbReference>
<comment type="subcellular location">
    <subcellularLocation>
        <location evidence="1">Cell membrane</location>
        <topology evidence="1">Multi-pass membrane protein</topology>
    </subcellularLocation>
</comment>
<dbReference type="InterPro" id="IPR001734">
    <property type="entry name" value="Na/solute_symporter"/>
</dbReference>
<accession>A0A813TY33</accession>
<dbReference type="AlphaFoldDB" id="A0A813TY33"/>
<evidence type="ECO:0000256" key="3">
    <source>
        <dbReference type="ARBA" id="ARBA00022448"/>
    </source>
</evidence>
<evidence type="ECO:0000313" key="13">
    <source>
        <dbReference type="EMBL" id="CAF0820054.1"/>
    </source>
</evidence>
<feature type="transmembrane region" description="Helical" evidence="12">
    <location>
        <begin position="34"/>
        <end position="51"/>
    </location>
</feature>
<dbReference type="Pfam" id="PF00474">
    <property type="entry name" value="SSF"/>
    <property type="match status" value="1"/>
</dbReference>
<evidence type="ECO:0000256" key="7">
    <source>
        <dbReference type="ARBA" id="ARBA00023053"/>
    </source>
</evidence>
<keyword evidence="7" id="KW-0915">Sodium</keyword>
<dbReference type="GO" id="GO:0005886">
    <property type="term" value="C:plasma membrane"/>
    <property type="evidence" value="ECO:0007669"/>
    <property type="project" value="UniProtKB-SubCell"/>
</dbReference>
<keyword evidence="8" id="KW-0406">Ion transport</keyword>
<dbReference type="GO" id="GO:0015293">
    <property type="term" value="F:symporter activity"/>
    <property type="evidence" value="ECO:0007669"/>
    <property type="project" value="TreeGrafter"/>
</dbReference>
<keyword evidence="6 12" id="KW-1133">Transmembrane helix</keyword>
<dbReference type="OrthoDB" id="6132759at2759"/>
<dbReference type="InterPro" id="IPR051163">
    <property type="entry name" value="Sodium:Solute_Symporter_SSF"/>
</dbReference>
<evidence type="ECO:0000256" key="4">
    <source>
        <dbReference type="ARBA" id="ARBA00022475"/>
    </source>
</evidence>
<keyword evidence="5 12" id="KW-0812">Transmembrane</keyword>